<dbReference type="GO" id="GO:0008270">
    <property type="term" value="F:zinc ion binding"/>
    <property type="evidence" value="ECO:0007669"/>
    <property type="project" value="InterPro"/>
</dbReference>
<feature type="region of interest" description="Disordered" evidence="3">
    <location>
        <begin position="767"/>
        <end position="797"/>
    </location>
</feature>
<evidence type="ECO:0000313" key="5">
    <source>
        <dbReference type="EMBL" id="PSR76984.1"/>
    </source>
</evidence>
<proteinExistence type="predicted"/>
<dbReference type="GO" id="GO:0006351">
    <property type="term" value="P:DNA-templated transcription"/>
    <property type="evidence" value="ECO:0007669"/>
    <property type="project" value="InterPro"/>
</dbReference>
<dbReference type="PANTHER" id="PTHR47783">
    <property type="entry name" value="ZN(II)2CYS6 TRANSCRIPTION FACTOR (EUROFUNG)-RELATED"/>
    <property type="match status" value="1"/>
</dbReference>
<dbReference type="GO" id="GO:0003677">
    <property type="term" value="F:DNA binding"/>
    <property type="evidence" value="ECO:0007669"/>
    <property type="project" value="InterPro"/>
</dbReference>
<feature type="region of interest" description="Disordered" evidence="3">
    <location>
        <begin position="420"/>
        <end position="439"/>
    </location>
</feature>
<dbReference type="AlphaFoldDB" id="A0A2T2ZUB4"/>
<evidence type="ECO:0000313" key="6">
    <source>
        <dbReference type="Proteomes" id="UP000241462"/>
    </source>
</evidence>
<feature type="region of interest" description="Disordered" evidence="3">
    <location>
        <begin position="1"/>
        <end position="30"/>
    </location>
</feature>
<dbReference type="SMART" id="SM00066">
    <property type="entry name" value="GAL4"/>
    <property type="match status" value="1"/>
</dbReference>
<dbReference type="InParanoid" id="A0A2T2ZUB4"/>
<dbReference type="GO" id="GO:0000981">
    <property type="term" value="F:DNA-binding transcription factor activity, RNA polymerase II-specific"/>
    <property type="evidence" value="ECO:0007669"/>
    <property type="project" value="InterPro"/>
</dbReference>
<accession>A0A2T2ZUB4</accession>
<reference evidence="5 6" key="1">
    <citation type="journal article" date="2018" name="Mycol. Prog.">
        <title>Coniella lustricola, a new species from submerged detritus.</title>
        <authorList>
            <person name="Raudabaugh D.B."/>
            <person name="Iturriaga T."/>
            <person name="Carver A."/>
            <person name="Mondo S."/>
            <person name="Pangilinan J."/>
            <person name="Lipzen A."/>
            <person name="He G."/>
            <person name="Amirebrahimi M."/>
            <person name="Grigoriev I.V."/>
            <person name="Miller A.N."/>
        </authorList>
    </citation>
    <scope>NUCLEOTIDE SEQUENCE [LARGE SCALE GENOMIC DNA]</scope>
    <source>
        <strain evidence="5 6">B22-T-1</strain>
    </source>
</reference>
<gene>
    <name evidence="5" type="ORF">BD289DRAFT_378244</name>
</gene>
<dbReference type="InterPro" id="IPR036864">
    <property type="entry name" value="Zn2-C6_fun-type_DNA-bd_sf"/>
</dbReference>
<evidence type="ECO:0000256" key="1">
    <source>
        <dbReference type="ARBA" id="ARBA00022723"/>
    </source>
</evidence>
<keyword evidence="6" id="KW-1185">Reference proteome</keyword>
<dbReference type="Pfam" id="PF00172">
    <property type="entry name" value="Zn_clus"/>
    <property type="match status" value="1"/>
</dbReference>
<organism evidence="5 6">
    <name type="scientific">Coniella lustricola</name>
    <dbReference type="NCBI Taxonomy" id="2025994"/>
    <lineage>
        <taxon>Eukaryota</taxon>
        <taxon>Fungi</taxon>
        <taxon>Dikarya</taxon>
        <taxon>Ascomycota</taxon>
        <taxon>Pezizomycotina</taxon>
        <taxon>Sordariomycetes</taxon>
        <taxon>Sordariomycetidae</taxon>
        <taxon>Diaporthales</taxon>
        <taxon>Schizoparmaceae</taxon>
        <taxon>Coniella</taxon>
    </lineage>
</organism>
<dbReference type="STRING" id="2025994.A0A2T2ZUB4"/>
<keyword evidence="2" id="KW-0539">Nucleus</keyword>
<sequence length="827" mass="91652">MATQSGGALPPPKQIRFVNNQGQPPSKRRRVNAACLTCRKRKTRCDGEKPTCLTCKKNGHQCLGYPDHPEKTRPEKADVLIKVEAERAHSETAIDTTNGKVVGTDFDQDMDRTDQVQARQRESFDPKRSDSFSTSSGPTPLTGRESHDLEQDSPTMPTARMSARRSATRQTVSCSEDGQNSSSRSPLPHRPATHKVPYFRYFGPTAIIPGLKQMVVNVGPYNWRRGSRASTSVASPLSLWSHRSAPSHAETVLEPLDDLPVYDPNDHRPVAPLITSLVDIFFLHLGCIHPFLRSDKIPRLVKEKKAEAILVDAMCALAARFANFENLPGAIEGSAPLDYGHIFAQRAKAATVDTFPCPTVGAVQAYLLMAYEGFGANQDSLLWMYLGLAIRMAFDMGLQKKEGVQYQGYKDPWYTGSWNRSATDLEDEGSPSADNDQLSPLEQQEIVQERIDTAWAVYILDRVISTGTGRTVTVRDDEFELPVPTPVVDSSTGLPAPYPVFAHIIQLHGRVTDVLNKVRKVSDLTEEKVSMLAKIERELTSVHEKQDPRLQFNPLHFDNYVRQGQGTLFILLHVWFHACIIILHQPLLMPFGNRHHQLTPTSRELAMSSAKTIADILAFAEVIDPNSYRSSPFTSQPMYIAACAFLTELAAQSSLSVPPNVSLGDEPAKHSLLAEKANENYQRCYKSLQQLQEYWTGVTYIINALDQRSKGTWDCEAYTAEDYASTKLPRRTSSLSVSAHPDNLMAWSLTGTTNSPSSTLTRLFQNKKASAHKSAPPAALQPQTTPVTAPTPPGNWRFDPVRQSLPENVGPLSPAFPQPVVSAVRYS</sequence>
<evidence type="ECO:0000256" key="3">
    <source>
        <dbReference type="SAM" id="MobiDB-lite"/>
    </source>
</evidence>
<feature type="region of interest" description="Disordered" evidence="3">
    <location>
        <begin position="90"/>
        <end position="194"/>
    </location>
</feature>
<name>A0A2T2ZUB4_9PEZI</name>
<feature type="compositionally biased region" description="Polar residues" evidence="3">
    <location>
        <begin position="170"/>
        <end position="185"/>
    </location>
</feature>
<dbReference type="Pfam" id="PF04082">
    <property type="entry name" value="Fungal_trans"/>
    <property type="match status" value="1"/>
</dbReference>
<dbReference type="PROSITE" id="PS50048">
    <property type="entry name" value="ZN2_CY6_FUNGAL_2"/>
    <property type="match status" value="1"/>
</dbReference>
<dbReference type="Proteomes" id="UP000241462">
    <property type="component" value="Unassembled WGS sequence"/>
</dbReference>
<dbReference type="EMBL" id="KZ678681">
    <property type="protein sequence ID" value="PSR76984.1"/>
    <property type="molecule type" value="Genomic_DNA"/>
</dbReference>
<feature type="compositionally biased region" description="Low complexity" evidence="3">
    <location>
        <begin position="772"/>
        <end position="788"/>
    </location>
</feature>
<dbReference type="SUPFAM" id="SSF57701">
    <property type="entry name" value="Zn2/Cys6 DNA-binding domain"/>
    <property type="match status" value="1"/>
</dbReference>
<keyword evidence="1" id="KW-0479">Metal-binding</keyword>
<evidence type="ECO:0000259" key="4">
    <source>
        <dbReference type="PROSITE" id="PS50048"/>
    </source>
</evidence>
<dbReference type="InterPro" id="IPR007219">
    <property type="entry name" value="XnlR_reg_dom"/>
</dbReference>
<evidence type="ECO:0000256" key="2">
    <source>
        <dbReference type="ARBA" id="ARBA00023242"/>
    </source>
</evidence>
<protein>
    <submittedName>
        <fullName evidence="5">Fungal-specific transcription factor domain-domain-containing protein</fullName>
    </submittedName>
</protein>
<dbReference type="PROSITE" id="PS00463">
    <property type="entry name" value="ZN2_CY6_FUNGAL_1"/>
    <property type="match status" value="1"/>
</dbReference>
<dbReference type="SMART" id="SM00906">
    <property type="entry name" value="Fungal_trans"/>
    <property type="match status" value="1"/>
</dbReference>
<feature type="domain" description="Zn(2)-C6 fungal-type" evidence="4">
    <location>
        <begin position="34"/>
        <end position="62"/>
    </location>
</feature>
<dbReference type="CDD" id="cd00067">
    <property type="entry name" value="GAL4"/>
    <property type="match status" value="1"/>
</dbReference>
<feature type="compositionally biased region" description="Basic and acidic residues" evidence="3">
    <location>
        <begin position="109"/>
        <end position="130"/>
    </location>
</feature>
<dbReference type="OrthoDB" id="2354469at2759"/>
<dbReference type="InterPro" id="IPR001138">
    <property type="entry name" value="Zn2Cys6_DnaBD"/>
</dbReference>
<dbReference type="CDD" id="cd12148">
    <property type="entry name" value="fungal_TF_MHR"/>
    <property type="match status" value="1"/>
</dbReference>
<feature type="non-terminal residue" evidence="5">
    <location>
        <position position="827"/>
    </location>
</feature>
<dbReference type="PANTHER" id="PTHR47783:SF1">
    <property type="entry name" value="ZN(II)2CYS6 TRANSCRIPTION FACTOR (EUROFUNG)"/>
    <property type="match status" value="1"/>
</dbReference>
<dbReference type="Gene3D" id="4.10.240.10">
    <property type="entry name" value="Zn(2)-C6 fungal-type DNA-binding domain"/>
    <property type="match status" value="1"/>
</dbReference>